<feature type="signal peptide" evidence="1">
    <location>
        <begin position="1"/>
        <end position="29"/>
    </location>
</feature>
<feature type="non-terminal residue" evidence="2">
    <location>
        <position position="70"/>
    </location>
</feature>
<reference evidence="2" key="1">
    <citation type="submission" date="2020-07" db="EMBL/GenBank/DDBJ databases">
        <title>Multicomponent nature underlies the extraordinary mechanical properties of spider dragline silk.</title>
        <authorList>
            <person name="Kono N."/>
            <person name="Nakamura H."/>
            <person name="Mori M."/>
            <person name="Yoshida Y."/>
            <person name="Ohtoshi R."/>
            <person name="Malay A.D."/>
            <person name="Moran D.A.P."/>
            <person name="Tomita M."/>
            <person name="Numata K."/>
            <person name="Arakawa K."/>
        </authorList>
    </citation>
    <scope>NUCLEOTIDE SEQUENCE</scope>
</reference>
<dbReference type="EMBL" id="BMAO01019916">
    <property type="protein sequence ID" value="GFQ63823.1"/>
    <property type="molecule type" value="Genomic_DNA"/>
</dbReference>
<dbReference type="AlphaFoldDB" id="A0A8X6FP01"/>
<accession>A0A8X6FP01</accession>
<protein>
    <recommendedName>
        <fullName evidence="4">G-protein coupled receptors family 1 profile domain-containing protein</fullName>
    </recommendedName>
</protein>
<dbReference type="Proteomes" id="UP000887116">
    <property type="component" value="Unassembled WGS sequence"/>
</dbReference>
<proteinExistence type="predicted"/>
<gene>
    <name evidence="2" type="ORF">TNCT_444491</name>
</gene>
<name>A0A8X6FP01_TRICU</name>
<evidence type="ECO:0008006" key="4">
    <source>
        <dbReference type="Google" id="ProtNLM"/>
    </source>
</evidence>
<feature type="chain" id="PRO_5036484196" description="G-protein coupled receptors family 1 profile domain-containing protein" evidence="1">
    <location>
        <begin position="30"/>
        <end position="70"/>
    </location>
</feature>
<organism evidence="2 3">
    <name type="scientific">Trichonephila clavata</name>
    <name type="common">Joro spider</name>
    <name type="synonym">Nephila clavata</name>
    <dbReference type="NCBI Taxonomy" id="2740835"/>
    <lineage>
        <taxon>Eukaryota</taxon>
        <taxon>Metazoa</taxon>
        <taxon>Ecdysozoa</taxon>
        <taxon>Arthropoda</taxon>
        <taxon>Chelicerata</taxon>
        <taxon>Arachnida</taxon>
        <taxon>Araneae</taxon>
        <taxon>Araneomorphae</taxon>
        <taxon>Entelegynae</taxon>
        <taxon>Araneoidea</taxon>
        <taxon>Nephilidae</taxon>
        <taxon>Trichonephila</taxon>
    </lineage>
</organism>
<sequence>MAYGRAHRTLRMISSCSCLLLVLDAVIHGAVWYHKSSVSEKVDARIQSSCSCCSVNSCVNPLVYGSYANS</sequence>
<keyword evidence="3" id="KW-1185">Reference proteome</keyword>
<evidence type="ECO:0000313" key="2">
    <source>
        <dbReference type="EMBL" id="GFQ63823.1"/>
    </source>
</evidence>
<keyword evidence="1" id="KW-0732">Signal</keyword>
<evidence type="ECO:0000313" key="3">
    <source>
        <dbReference type="Proteomes" id="UP000887116"/>
    </source>
</evidence>
<evidence type="ECO:0000256" key="1">
    <source>
        <dbReference type="SAM" id="SignalP"/>
    </source>
</evidence>
<comment type="caution">
    <text evidence="2">The sequence shown here is derived from an EMBL/GenBank/DDBJ whole genome shotgun (WGS) entry which is preliminary data.</text>
</comment>